<name>A0A397UZM0_9GLOM</name>
<sequence>MSEKNYDFFLRIGVDGKRGVGKSCFIAKYAKDDIKNSEYNNALHAYVTTTHIRLNNHAIKVEFLETGWNLRPNQNYYSYIDGAILVYDTSRSNGLHGISDQIKIIIVTLTVLYLFTILLDLTDYME</sequence>
<dbReference type="GO" id="GO:0005525">
    <property type="term" value="F:GTP binding"/>
    <property type="evidence" value="ECO:0007669"/>
    <property type="project" value="InterPro"/>
</dbReference>
<dbReference type="GO" id="GO:0003924">
    <property type="term" value="F:GTPase activity"/>
    <property type="evidence" value="ECO:0007669"/>
    <property type="project" value="InterPro"/>
</dbReference>
<reference evidence="2 3" key="1">
    <citation type="submission" date="2018-06" db="EMBL/GenBank/DDBJ databases">
        <title>Comparative genomics reveals the genomic features of Rhizophagus irregularis, R. cerebriforme, R. diaphanum and Gigaspora rosea, and their symbiotic lifestyle signature.</title>
        <authorList>
            <person name="Morin E."/>
            <person name="San Clemente H."/>
            <person name="Chen E.C.H."/>
            <person name="De La Providencia I."/>
            <person name="Hainaut M."/>
            <person name="Kuo A."/>
            <person name="Kohler A."/>
            <person name="Murat C."/>
            <person name="Tang N."/>
            <person name="Roy S."/>
            <person name="Loubradou J."/>
            <person name="Henrissat B."/>
            <person name="Grigoriev I.V."/>
            <person name="Corradi N."/>
            <person name="Roux C."/>
            <person name="Martin F.M."/>
        </authorList>
    </citation>
    <scope>NUCLEOTIDE SEQUENCE [LARGE SCALE GENOMIC DNA]</scope>
    <source>
        <strain evidence="2 3">DAOM 194757</strain>
    </source>
</reference>
<dbReference type="Gene3D" id="3.40.50.300">
    <property type="entry name" value="P-loop containing nucleotide triphosphate hydrolases"/>
    <property type="match status" value="1"/>
</dbReference>
<dbReference type="OrthoDB" id="28357at2759"/>
<dbReference type="InterPro" id="IPR027417">
    <property type="entry name" value="P-loop_NTPase"/>
</dbReference>
<comment type="caution">
    <text evidence="2">The sequence shown here is derived from an EMBL/GenBank/DDBJ whole genome shotgun (WGS) entry which is preliminary data.</text>
</comment>
<accession>A0A397UZM0</accession>
<dbReference type="EMBL" id="QKWP01000852">
    <property type="protein sequence ID" value="RIB14209.1"/>
    <property type="molecule type" value="Genomic_DNA"/>
</dbReference>
<organism evidence="2 3">
    <name type="scientific">Gigaspora rosea</name>
    <dbReference type="NCBI Taxonomy" id="44941"/>
    <lineage>
        <taxon>Eukaryota</taxon>
        <taxon>Fungi</taxon>
        <taxon>Fungi incertae sedis</taxon>
        <taxon>Mucoromycota</taxon>
        <taxon>Glomeromycotina</taxon>
        <taxon>Glomeromycetes</taxon>
        <taxon>Diversisporales</taxon>
        <taxon>Gigasporaceae</taxon>
        <taxon>Gigaspora</taxon>
    </lineage>
</organism>
<evidence type="ECO:0000256" key="1">
    <source>
        <dbReference type="SAM" id="Phobius"/>
    </source>
</evidence>
<evidence type="ECO:0000313" key="2">
    <source>
        <dbReference type="EMBL" id="RIB14209.1"/>
    </source>
</evidence>
<evidence type="ECO:0008006" key="4">
    <source>
        <dbReference type="Google" id="ProtNLM"/>
    </source>
</evidence>
<gene>
    <name evidence="2" type="ORF">C2G38_1674589</name>
</gene>
<proteinExistence type="predicted"/>
<dbReference type="SUPFAM" id="SSF52540">
    <property type="entry name" value="P-loop containing nucleoside triphosphate hydrolases"/>
    <property type="match status" value="1"/>
</dbReference>
<keyword evidence="1" id="KW-0472">Membrane</keyword>
<keyword evidence="1" id="KW-1133">Transmembrane helix</keyword>
<keyword evidence="1" id="KW-0812">Transmembrane</keyword>
<keyword evidence="3" id="KW-1185">Reference proteome</keyword>
<protein>
    <recommendedName>
        <fullName evidence="4">P-loop containing nucleoside triphosphate hydrolase protein</fullName>
    </recommendedName>
</protein>
<feature type="transmembrane region" description="Helical" evidence="1">
    <location>
        <begin position="101"/>
        <end position="119"/>
    </location>
</feature>
<dbReference type="InterPro" id="IPR001806">
    <property type="entry name" value="Small_GTPase"/>
</dbReference>
<dbReference type="Proteomes" id="UP000266673">
    <property type="component" value="Unassembled WGS sequence"/>
</dbReference>
<dbReference type="Pfam" id="PF00071">
    <property type="entry name" value="Ras"/>
    <property type="match status" value="1"/>
</dbReference>
<evidence type="ECO:0000313" key="3">
    <source>
        <dbReference type="Proteomes" id="UP000266673"/>
    </source>
</evidence>
<dbReference type="AlphaFoldDB" id="A0A397UZM0"/>